<gene>
    <name evidence="2" type="ORF">H6H00_20815</name>
</gene>
<keyword evidence="3" id="KW-1185">Reference proteome</keyword>
<dbReference type="SUPFAM" id="SSF50800">
    <property type="entry name" value="PK beta-barrel domain-like"/>
    <property type="match status" value="1"/>
</dbReference>
<dbReference type="Pfam" id="PF03473">
    <property type="entry name" value="MOSC"/>
    <property type="match status" value="1"/>
</dbReference>
<evidence type="ECO:0000313" key="3">
    <source>
        <dbReference type="Proteomes" id="UP000515728"/>
    </source>
</evidence>
<dbReference type="GO" id="GO:0003824">
    <property type="term" value="F:catalytic activity"/>
    <property type="evidence" value="ECO:0007669"/>
    <property type="project" value="InterPro"/>
</dbReference>
<organism evidence="2 3">
    <name type="scientific">Pseudonocardia petroleophila</name>
    <dbReference type="NCBI Taxonomy" id="37331"/>
    <lineage>
        <taxon>Bacteria</taxon>
        <taxon>Bacillati</taxon>
        <taxon>Actinomycetota</taxon>
        <taxon>Actinomycetes</taxon>
        <taxon>Pseudonocardiales</taxon>
        <taxon>Pseudonocardiaceae</taxon>
        <taxon>Pseudonocardia</taxon>
    </lineage>
</organism>
<evidence type="ECO:0000259" key="1">
    <source>
        <dbReference type="PROSITE" id="PS51340"/>
    </source>
</evidence>
<dbReference type="PROSITE" id="PS51340">
    <property type="entry name" value="MOSC"/>
    <property type="match status" value="1"/>
</dbReference>
<dbReference type="KEGG" id="ppel:H6H00_20815"/>
<feature type="domain" description="MOSC" evidence="1">
    <location>
        <begin position="27"/>
        <end position="166"/>
    </location>
</feature>
<dbReference type="Proteomes" id="UP000515728">
    <property type="component" value="Chromosome"/>
</dbReference>
<dbReference type="GO" id="GO:0030170">
    <property type="term" value="F:pyridoxal phosphate binding"/>
    <property type="evidence" value="ECO:0007669"/>
    <property type="project" value="InterPro"/>
</dbReference>
<evidence type="ECO:0000313" key="2">
    <source>
        <dbReference type="EMBL" id="QNG50652.1"/>
    </source>
</evidence>
<accession>A0A7G7MCZ1</accession>
<reference evidence="2 3" key="1">
    <citation type="submission" date="2020-08" db="EMBL/GenBank/DDBJ databases">
        <authorList>
            <person name="Mo P."/>
        </authorList>
    </citation>
    <scope>NUCLEOTIDE SEQUENCE [LARGE SCALE GENOMIC DNA]</scope>
    <source>
        <strain evidence="2 3">CGMCC 4.1532</strain>
    </source>
</reference>
<sequence>MSVVESVNVGGVRPIAAKSGFTGIDKRPVAGPVRVREPDAGGSGLSGDRICDVRHHGGPDQAVYAYAREDLDGWAEVLGPLASGAFGENLTTRGVDVTGAVIGERWRVGADLVLQVTVPRVPCRTFAAWLDRRGWVRTFTEAAVPGAYLRVVVPGEVRAGDAVEVVHRPGHGVTIGTTFRALLTSPELLPLLAGVDELPQEAKDQVARRTRTVLDDA</sequence>
<dbReference type="InterPro" id="IPR052353">
    <property type="entry name" value="Benzoxazolinone_Detox_Enz"/>
</dbReference>
<dbReference type="AlphaFoldDB" id="A0A7G7MCZ1"/>
<dbReference type="PANTHER" id="PTHR30212:SF2">
    <property type="entry name" value="PROTEIN YIIM"/>
    <property type="match status" value="1"/>
</dbReference>
<dbReference type="Gene3D" id="2.40.33.20">
    <property type="entry name" value="PK beta-barrel domain-like"/>
    <property type="match status" value="1"/>
</dbReference>
<dbReference type="InterPro" id="IPR011037">
    <property type="entry name" value="Pyrv_Knase-like_insert_dom_sf"/>
</dbReference>
<dbReference type="EMBL" id="CP060131">
    <property type="protein sequence ID" value="QNG50652.1"/>
    <property type="molecule type" value="Genomic_DNA"/>
</dbReference>
<dbReference type="PANTHER" id="PTHR30212">
    <property type="entry name" value="PROTEIN YIIM"/>
    <property type="match status" value="1"/>
</dbReference>
<dbReference type="InterPro" id="IPR005302">
    <property type="entry name" value="MoCF_Sase_C"/>
</dbReference>
<protein>
    <submittedName>
        <fullName evidence="2">MOSC domain-containing protein</fullName>
    </submittedName>
</protein>
<dbReference type="GO" id="GO:0030151">
    <property type="term" value="F:molybdenum ion binding"/>
    <property type="evidence" value="ECO:0007669"/>
    <property type="project" value="InterPro"/>
</dbReference>
<dbReference type="RefSeq" id="WP_185717414.1">
    <property type="nucleotide sequence ID" value="NZ_BAAAWI010000001.1"/>
</dbReference>
<name>A0A7G7MCZ1_9PSEU</name>
<proteinExistence type="predicted"/>